<proteinExistence type="predicted"/>
<dbReference type="Gene3D" id="2.40.50.100">
    <property type="match status" value="2"/>
</dbReference>
<evidence type="ECO:0000313" key="4">
    <source>
        <dbReference type="EMBL" id="ESU77218.1"/>
    </source>
</evidence>
<organism evidence="4 5">
    <name type="scientific">Shigella dysenteriae WRSd3</name>
    <dbReference type="NCBI Taxonomy" id="1401327"/>
    <lineage>
        <taxon>Bacteria</taxon>
        <taxon>Pseudomonadati</taxon>
        <taxon>Pseudomonadota</taxon>
        <taxon>Gammaproteobacteria</taxon>
        <taxon>Enterobacterales</taxon>
        <taxon>Enterobacteriaceae</taxon>
        <taxon>Shigella</taxon>
    </lineage>
</organism>
<dbReference type="NCBIfam" id="TIGR00638">
    <property type="entry name" value="Mop"/>
    <property type="match status" value="2"/>
</dbReference>
<dbReference type="PANTHER" id="PTHR30432:SF1">
    <property type="entry name" value="DNA-BINDING TRANSCRIPTIONAL DUAL REGULATOR MODE"/>
    <property type="match status" value="1"/>
</dbReference>
<dbReference type="AlphaFoldDB" id="A0A090NW64"/>
<dbReference type="InterPro" id="IPR005116">
    <property type="entry name" value="Transp-assoc_OB_typ1"/>
</dbReference>
<protein>
    <submittedName>
        <fullName evidence="4">Transporter</fullName>
    </submittedName>
</protein>
<evidence type="ECO:0000256" key="2">
    <source>
        <dbReference type="PROSITE-ProRule" id="PRU01213"/>
    </source>
</evidence>
<feature type="domain" description="Mop" evidence="3">
    <location>
        <begin position="15"/>
        <end position="81"/>
    </location>
</feature>
<evidence type="ECO:0000259" key="3">
    <source>
        <dbReference type="PROSITE" id="PS51866"/>
    </source>
</evidence>
<keyword evidence="1 2" id="KW-0500">Molybdenum</keyword>
<evidence type="ECO:0000313" key="5">
    <source>
        <dbReference type="Proteomes" id="UP000017944"/>
    </source>
</evidence>
<comment type="caution">
    <text evidence="4">The sequence shown here is derived from an EMBL/GenBank/DDBJ whole genome shotgun (WGS) entry which is preliminary data.</text>
</comment>
<dbReference type="PANTHER" id="PTHR30432">
    <property type="entry name" value="TRANSCRIPTIONAL REGULATOR MODE"/>
    <property type="match status" value="1"/>
</dbReference>
<dbReference type="GO" id="GO:0015689">
    <property type="term" value="P:molybdate ion transport"/>
    <property type="evidence" value="ECO:0007669"/>
    <property type="project" value="InterPro"/>
</dbReference>
<feature type="domain" description="Mop" evidence="3">
    <location>
        <begin position="87"/>
        <end position="153"/>
    </location>
</feature>
<dbReference type="InterPro" id="IPR004606">
    <property type="entry name" value="Mop_domain"/>
</dbReference>
<reference evidence="4 5" key="1">
    <citation type="submission" date="2013-10" db="EMBL/GenBank/DDBJ databases">
        <title>Draft genomes and the virulence plasmids of Sd1617 vaccine constructs: WRSd3 and WRSd5.</title>
        <authorList>
            <person name="Aksomboon Vongsawan A."/>
            <person name="Venkatesan M.M."/>
            <person name="Vaisvil B."/>
            <person name="Emel G."/>
            <person name="Kepatral V."/>
            <person name="Sethabutr O."/>
            <person name="Serichantalergs O."/>
            <person name="Mason C."/>
        </authorList>
    </citation>
    <scope>NUCLEOTIDE SEQUENCE [LARGE SCALE GENOMIC DNA]</scope>
    <source>
        <strain evidence="4 5">WRSd3</strain>
    </source>
</reference>
<dbReference type="PROSITE" id="PS51866">
    <property type="entry name" value="MOP"/>
    <property type="match status" value="2"/>
</dbReference>
<dbReference type="Proteomes" id="UP000017944">
    <property type="component" value="Unassembled WGS sequence"/>
</dbReference>
<dbReference type="PATRIC" id="fig|1401327.3.peg.3607"/>
<dbReference type="EMBL" id="AXUT01000409">
    <property type="protein sequence ID" value="ESU77218.1"/>
    <property type="molecule type" value="Genomic_DNA"/>
</dbReference>
<sequence>MVILDQHSMKGGSMAVSARNQLTGTVSAVAMGTVNDEVELTLAGGAKLVAIVTHSSQQALGLAKGKEAIALIKAPWVTLATEDCGLKFSARNQFAGSVSTITEGAVNATVHIKTDAGFEIVAVVTNESQDEMKLTTGSRVIALIKASAILIATKA</sequence>
<dbReference type="InterPro" id="IPR051815">
    <property type="entry name" value="Molybdate_resp_trans_reg"/>
</dbReference>
<dbReference type="SUPFAM" id="SSF50331">
    <property type="entry name" value="MOP-like"/>
    <property type="match status" value="2"/>
</dbReference>
<gene>
    <name evidence="4" type="ORF">WRSd3_03889</name>
</gene>
<accession>A0A090NW64</accession>
<name>A0A090NW64_SHIDY</name>
<dbReference type="InterPro" id="IPR008995">
    <property type="entry name" value="Mo/tungstate-bd_C_term_dom"/>
</dbReference>
<dbReference type="Pfam" id="PF03459">
    <property type="entry name" value="TOBE"/>
    <property type="match status" value="2"/>
</dbReference>
<evidence type="ECO:0000256" key="1">
    <source>
        <dbReference type="ARBA" id="ARBA00022505"/>
    </source>
</evidence>